<dbReference type="Proteomes" id="UP000604475">
    <property type="component" value="Unassembled WGS sequence"/>
</dbReference>
<name>A0A937RQR5_9ACTN</name>
<reference evidence="1" key="1">
    <citation type="submission" date="2020-12" db="EMBL/GenBank/DDBJ databases">
        <title>Genomic characterization of non-nitrogen-fixing Frankia strains.</title>
        <authorList>
            <person name="Carlos-Shanley C."/>
            <person name="Guerra T."/>
            <person name="Hahn D."/>
        </authorList>
    </citation>
    <scope>NUCLEOTIDE SEQUENCE</scope>
    <source>
        <strain evidence="1">CN6</strain>
    </source>
</reference>
<comment type="caution">
    <text evidence="1">The sequence shown here is derived from an EMBL/GenBank/DDBJ whole genome shotgun (WGS) entry which is preliminary data.</text>
</comment>
<dbReference type="EMBL" id="JAEACQ010000257">
    <property type="protein sequence ID" value="MBL7630953.1"/>
    <property type="molecule type" value="Genomic_DNA"/>
</dbReference>
<sequence length="49" mass="5293">MTAGECVIPRGHVTMKPYPKTEAGRRSILAPPLLVAQLKRPAKIDRPAG</sequence>
<organism evidence="1 2">
    <name type="scientific">Frankia nepalensis</name>
    <dbReference type="NCBI Taxonomy" id="1836974"/>
    <lineage>
        <taxon>Bacteria</taxon>
        <taxon>Bacillati</taxon>
        <taxon>Actinomycetota</taxon>
        <taxon>Actinomycetes</taxon>
        <taxon>Frankiales</taxon>
        <taxon>Frankiaceae</taxon>
        <taxon>Frankia</taxon>
    </lineage>
</organism>
<protein>
    <submittedName>
        <fullName evidence="1">Uncharacterized protein</fullName>
    </submittedName>
</protein>
<proteinExistence type="predicted"/>
<dbReference type="RefSeq" id="WP_203002053.1">
    <property type="nucleotide sequence ID" value="NZ_JADWYU010000100.1"/>
</dbReference>
<evidence type="ECO:0000313" key="1">
    <source>
        <dbReference type="EMBL" id="MBL7630953.1"/>
    </source>
</evidence>
<keyword evidence="2" id="KW-1185">Reference proteome</keyword>
<evidence type="ECO:0000313" key="2">
    <source>
        <dbReference type="Proteomes" id="UP000604475"/>
    </source>
</evidence>
<accession>A0A937RQR5</accession>
<gene>
    <name evidence="1" type="ORF">I7412_28080</name>
</gene>
<dbReference type="AlphaFoldDB" id="A0A937RQR5"/>